<comment type="caution">
    <text evidence="1">The sequence shown here is derived from an EMBL/GenBank/DDBJ whole genome shotgun (WGS) entry which is preliminary data.</text>
</comment>
<dbReference type="EMBL" id="REGN01000078">
    <property type="protein sequence ID" value="RNA44657.1"/>
    <property type="molecule type" value="Genomic_DNA"/>
</dbReference>
<sequence length="141" mass="16853">MINVINSQFIGRVMNRIVSIISLQNTLNSQNFIQNRDLDHLSIIEIPENFKTFIISFKDYTTGLCQRQASLHLFNCVKDDLCFPSRIDFKHNFLLKKKIFFYLFFRTESKCWWYFKEYIPDLSWNKSSGVLKPLVQLEINK</sequence>
<proteinExistence type="predicted"/>
<accession>A0A3M7T9R4</accession>
<reference evidence="1 2" key="1">
    <citation type="journal article" date="2018" name="Sci. Rep.">
        <title>Genomic signatures of local adaptation to the degree of environmental predictability in rotifers.</title>
        <authorList>
            <person name="Franch-Gras L."/>
            <person name="Hahn C."/>
            <person name="Garcia-Roger E.M."/>
            <person name="Carmona M.J."/>
            <person name="Serra M."/>
            <person name="Gomez A."/>
        </authorList>
    </citation>
    <scope>NUCLEOTIDE SEQUENCE [LARGE SCALE GENOMIC DNA]</scope>
    <source>
        <strain evidence="1">HYR1</strain>
    </source>
</reference>
<keyword evidence="2" id="KW-1185">Reference proteome</keyword>
<organism evidence="1 2">
    <name type="scientific">Brachionus plicatilis</name>
    <name type="common">Marine rotifer</name>
    <name type="synonym">Brachionus muelleri</name>
    <dbReference type="NCBI Taxonomy" id="10195"/>
    <lineage>
        <taxon>Eukaryota</taxon>
        <taxon>Metazoa</taxon>
        <taxon>Spiralia</taxon>
        <taxon>Gnathifera</taxon>
        <taxon>Rotifera</taxon>
        <taxon>Eurotatoria</taxon>
        <taxon>Monogononta</taxon>
        <taxon>Pseudotrocha</taxon>
        <taxon>Ploima</taxon>
        <taxon>Brachionidae</taxon>
        <taxon>Brachionus</taxon>
    </lineage>
</organism>
<dbReference type="AlphaFoldDB" id="A0A3M7T9R4"/>
<evidence type="ECO:0000313" key="2">
    <source>
        <dbReference type="Proteomes" id="UP000276133"/>
    </source>
</evidence>
<evidence type="ECO:0000313" key="1">
    <source>
        <dbReference type="EMBL" id="RNA44657.1"/>
    </source>
</evidence>
<protein>
    <submittedName>
        <fullName evidence="1">Uncharacterized protein</fullName>
    </submittedName>
</protein>
<gene>
    <name evidence="1" type="ORF">BpHYR1_047965</name>
</gene>
<name>A0A3M7T9R4_BRAPC</name>
<dbReference type="Proteomes" id="UP000276133">
    <property type="component" value="Unassembled WGS sequence"/>
</dbReference>